<evidence type="ECO:0000259" key="11">
    <source>
        <dbReference type="PROSITE" id="PS50109"/>
    </source>
</evidence>
<gene>
    <name evidence="15" type="ORF">LPB072_15645</name>
    <name evidence="16" type="ORF">LPB72_00170</name>
</gene>
<dbReference type="SMART" id="SM00388">
    <property type="entry name" value="HisKA"/>
    <property type="match status" value="1"/>
</dbReference>
<dbReference type="EMBL" id="CP017476">
    <property type="protein sequence ID" value="AOW14059.1"/>
    <property type="molecule type" value="Genomic_DNA"/>
</dbReference>
<dbReference type="SUPFAM" id="SSF47384">
    <property type="entry name" value="Homodimeric domain of signal transducing histidine kinase"/>
    <property type="match status" value="1"/>
</dbReference>
<evidence type="ECO:0000256" key="8">
    <source>
        <dbReference type="ARBA" id="ARBA00023012"/>
    </source>
</evidence>
<evidence type="ECO:0000259" key="12">
    <source>
        <dbReference type="PROSITE" id="PS50110"/>
    </source>
</evidence>
<feature type="domain" description="Response regulatory" evidence="12">
    <location>
        <begin position="530"/>
        <end position="646"/>
    </location>
</feature>
<dbReference type="InterPro" id="IPR000014">
    <property type="entry name" value="PAS"/>
</dbReference>
<dbReference type="Gene3D" id="3.30.450.20">
    <property type="entry name" value="PAS domain"/>
    <property type="match status" value="2"/>
</dbReference>
<dbReference type="InterPro" id="IPR003661">
    <property type="entry name" value="HisK_dim/P_dom"/>
</dbReference>
<dbReference type="Pfam" id="PF00512">
    <property type="entry name" value="HisKA"/>
    <property type="match status" value="1"/>
</dbReference>
<evidence type="ECO:0000313" key="18">
    <source>
        <dbReference type="Proteomes" id="UP000185680"/>
    </source>
</evidence>
<keyword evidence="17" id="KW-1185">Reference proteome</keyword>
<evidence type="ECO:0000313" key="15">
    <source>
        <dbReference type="EMBL" id="AOW14059.1"/>
    </source>
</evidence>
<keyword evidence="3 9" id="KW-0597">Phosphoprotein</keyword>
<reference evidence="15 18" key="2">
    <citation type="submission" date="2016-10" db="EMBL/GenBank/DDBJ databases">
        <title>Hydorgenophaga sp. LPB0072 isolated from gastropod.</title>
        <authorList>
            <person name="Kim E."/>
            <person name="Yi H."/>
        </authorList>
    </citation>
    <scope>NUCLEOTIDE SEQUENCE [LARGE SCALE GENOMIC DNA]</scope>
    <source>
        <strain evidence="15 18">LPB0072</strain>
    </source>
</reference>
<dbReference type="CDD" id="cd00082">
    <property type="entry name" value="HisKA"/>
    <property type="match status" value="1"/>
</dbReference>
<evidence type="ECO:0000256" key="3">
    <source>
        <dbReference type="ARBA" id="ARBA00022553"/>
    </source>
</evidence>
<dbReference type="SUPFAM" id="SSF55874">
    <property type="entry name" value="ATPase domain of HSP90 chaperone/DNA topoisomerase II/histidine kinase"/>
    <property type="match status" value="1"/>
</dbReference>
<dbReference type="InterPro" id="IPR003594">
    <property type="entry name" value="HATPase_dom"/>
</dbReference>
<dbReference type="EMBL" id="LVWD01000001">
    <property type="protein sequence ID" value="OAD43978.1"/>
    <property type="molecule type" value="Genomic_DNA"/>
</dbReference>
<feature type="modified residue" description="4-aspartylphosphate" evidence="9">
    <location>
        <position position="581"/>
    </location>
</feature>
<accession>A0A170AHU6</accession>
<keyword evidence="4" id="KW-0808">Transferase</keyword>
<dbReference type="Proteomes" id="UP000185657">
    <property type="component" value="Unassembled WGS sequence"/>
</dbReference>
<name>A0A170AHU6_9BURK</name>
<dbReference type="PANTHER" id="PTHR43065">
    <property type="entry name" value="SENSOR HISTIDINE KINASE"/>
    <property type="match status" value="1"/>
</dbReference>
<dbReference type="Pfam" id="PF02518">
    <property type="entry name" value="HATPase_c"/>
    <property type="match status" value="1"/>
</dbReference>
<keyword evidence="6" id="KW-0418">Kinase</keyword>
<dbReference type="InterPro" id="IPR001789">
    <property type="entry name" value="Sig_transdc_resp-reg_receiver"/>
</dbReference>
<keyword evidence="5" id="KW-0547">Nucleotide-binding</keyword>
<proteinExistence type="predicted"/>
<organism evidence="15 18">
    <name type="scientific">Hydrogenophaga crassostreae</name>
    <dbReference type="NCBI Taxonomy" id="1763535"/>
    <lineage>
        <taxon>Bacteria</taxon>
        <taxon>Pseudomonadati</taxon>
        <taxon>Pseudomonadota</taxon>
        <taxon>Betaproteobacteria</taxon>
        <taxon>Burkholderiales</taxon>
        <taxon>Comamonadaceae</taxon>
        <taxon>Hydrogenophaga</taxon>
    </lineage>
</organism>
<evidence type="ECO:0000256" key="1">
    <source>
        <dbReference type="ARBA" id="ARBA00000085"/>
    </source>
</evidence>
<feature type="domain" description="PAS" evidence="13">
    <location>
        <begin position="1"/>
        <end position="71"/>
    </location>
</feature>
<feature type="domain" description="PAS" evidence="13">
    <location>
        <begin position="121"/>
        <end position="191"/>
    </location>
</feature>
<dbReference type="PROSITE" id="PS50110">
    <property type="entry name" value="RESPONSE_REGULATORY"/>
    <property type="match status" value="1"/>
</dbReference>
<dbReference type="PROSITE" id="PS50113">
    <property type="entry name" value="PAC"/>
    <property type="match status" value="2"/>
</dbReference>
<dbReference type="Pfam" id="PF00072">
    <property type="entry name" value="Response_reg"/>
    <property type="match status" value="1"/>
</dbReference>
<evidence type="ECO:0000256" key="6">
    <source>
        <dbReference type="ARBA" id="ARBA00022777"/>
    </source>
</evidence>
<dbReference type="InterPro" id="IPR036097">
    <property type="entry name" value="HisK_dim/P_sf"/>
</dbReference>
<dbReference type="SMART" id="SM00086">
    <property type="entry name" value="PAC"/>
    <property type="match status" value="2"/>
</dbReference>
<evidence type="ECO:0000256" key="9">
    <source>
        <dbReference type="PROSITE-ProRule" id="PRU00169"/>
    </source>
</evidence>
<sequence length="650" mass="70530">MAFDAVSEGIVITDSAQRILQVNPAFEAITGHRQQDIVGLSCAFLQGPLTSPEARQAISQTLARHEVYSGEILNYRKDGSTYWSDLSISPLRDANGQLTHFIGLMRDISERKRAEAELIAGEMRFRDAAEAAGGYILDMDTRFRYTFVSERSKQLLGYPADELIGHTPAEFMPPGEIDRVNAWFETNLQPDGSVRGLEHRILTKSGQVRWLMVSRVPLRDREGHVTGHRGTAFDITDRKQAEAARVELENQVRESQKMEAIGTLAGGIAHDFNNIIAAILGNVNLARQDVSPASPALESLDQIHKAASRARDLVRQILSFSRREQTQYKRTSLAPIAQDTGSMLRALLPARVAIEVECAADVPPVAADASQIQQVIINLATNAMQAMAGKPGRVHIGLERAQPEEAHTASHLALRDLFQRHPEGLVRLGISDNGPGMDKAMLGRIFEPFFTTKPVGEGTGLGLAVVHGIAQGHQGVITVDSQVGAGTRFDLYLPVDTEAPAEATPANSAAYANPARRSPGIEGSGTTKPHIVYVDDDEALTFLVKRLLERRGMRVSAHQDQEEALKAVIDDPAGIDLFLTDYNMPGLSGLDLARRVRAIRADLPVGIASGFIDETLSAEAVGAGVQSLIFKATSVDEFCGSIEALLVPKT</sequence>
<dbReference type="SMART" id="SM00091">
    <property type="entry name" value="PAS"/>
    <property type="match status" value="2"/>
</dbReference>
<keyword evidence="8" id="KW-0902">Two-component regulatory system</keyword>
<evidence type="ECO:0000313" key="16">
    <source>
        <dbReference type="EMBL" id="OAD43978.1"/>
    </source>
</evidence>
<dbReference type="STRING" id="1763535.LPB072_15645"/>
<dbReference type="InterPro" id="IPR036890">
    <property type="entry name" value="HATPase_C_sf"/>
</dbReference>
<dbReference type="Gene3D" id="3.40.50.2300">
    <property type="match status" value="1"/>
</dbReference>
<dbReference type="SUPFAM" id="SSF55785">
    <property type="entry name" value="PYP-like sensor domain (PAS domain)"/>
    <property type="match status" value="2"/>
</dbReference>
<dbReference type="NCBIfam" id="TIGR00229">
    <property type="entry name" value="sensory_box"/>
    <property type="match status" value="2"/>
</dbReference>
<dbReference type="Gene3D" id="1.10.287.130">
    <property type="match status" value="1"/>
</dbReference>
<dbReference type="Gene3D" id="3.30.565.10">
    <property type="entry name" value="Histidine kinase-like ATPase, C-terminal domain"/>
    <property type="match status" value="1"/>
</dbReference>
<keyword evidence="7" id="KW-0067">ATP-binding</keyword>
<dbReference type="SMART" id="SM00387">
    <property type="entry name" value="HATPase_c"/>
    <property type="match status" value="1"/>
</dbReference>
<dbReference type="Pfam" id="PF13426">
    <property type="entry name" value="PAS_9"/>
    <property type="match status" value="1"/>
</dbReference>
<dbReference type="InterPro" id="IPR004358">
    <property type="entry name" value="Sig_transdc_His_kin-like_C"/>
</dbReference>
<feature type="region of interest" description="Disordered" evidence="10">
    <location>
        <begin position="504"/>
        <end position="526"/>
    </location>
</feature>
<dbReference type="SMART" id="SM00448">
    <property type="entry name" value="REC"/>
    <property type="match status" value="1"/>
</dbReference>
<dbReference type="InterPro" id="IPR000700">
    <property type="entry name" value="PAS-assoc_C"/>
</dbReference>
<dbReference type="InterPro" id="IPR011006">
    <property type="entry name" value="CheY-like_superfamily"/>
</dbReference>
<feature type="domain" description="Histidine kinase" evidence="11">
    <location>
        <begin position="267"/>
        <end position="497"/>
    </location>
</feature>
<evidence type="ECO:0000259" key="14">
    <source>
        <dbReference type="PROSITE" id="PS50113"/>
    </source>
</evidence>
<dbReference type="PROSITE" id="PS50109">
    <property type="entry name" value="HIS_KIN"/>
    <property type="match status" value="1"/>
</dbReference>
<evidence type="ECO:0000256" key="7">
    <source>
        <dbReference type="ARBA" id="ARBA00022840"/>
    </source>
</evidence>
<dbReference type="Proteomes" id="UP000185680">
    <property type="component" value="Chromosome"/>
</dbReference>
<evidence type="ECO:0000313" key="17">
    <source>
        <dbReference type="Proteomes" id="UP000185657"/>
    </source>
</evidence>
<comment type="catalytic activity">
    <reaction evidence="1">
        <text>ATP + protein L-histidine = ADP + protein N-phospho-L-histidine.</text>
        <dbReference type="EC" id="2.7.13.3"/>
    </reaction>
</comment>
<feature type="compositionally biased region" description="Low complexity" evidence="10">
    <location>
        <begin position="504"/>
        <end position="518"/>
    </location>
</feature>
<dbReference type="SUPFAM" id="SSF52172">
    <property type="entry name" value="CheY-like"/>
    <property type="match status" value="1"/>
</dbReference>
<dbReference type="EC" id="2.7.13.3" evidence="2"/>
<dbReference type="PANTHER" id="PTHR43065:SF46">
    <property type="entry name" value="C4-DICARBOXYLATE TRANSPORT SENSOR PROTEIN DCTB"/>
    <property type="match status" value="1"/>
</dbReference>
<dbReference type="CDD" id="cd00156">
    <property type="entry name" value="REC"/>
    <property type="match status" value="1"/>
</dbReference>
<feature type="domain" description="PAC" evidence="14">
    <location>
        <begin position="68"/>
        <end position="120"/>
    </location>
</feature>
<reference evidence="16 17" key="1">
    <citation type="submission" date="2016-02" db="EMBL/GenBank/DDBJ databases">
        <title>Draft genome sequence of Hydrogenophaga sp. LPB0072.</title>
        <authorList>
            <person name="Shin S.-K."/>
            <person name="Yi H."/>
        </authorList>
    </citation>
    <scope>NUCLEOTIDE SEQUENCE [LARGE SCALE GENOMIC DNA]</scope>
    <source>
        <strain evidence="16 17">LPB0072</strain>
    </source>
</reference>
<dbReference type="CDD" id="cd00130">
    <property type="entry name" value="PAS"/>
    <property type="match status" value="2"/>
</dbReference>
<protein>
    <recommendedName>
        <fullName evidence="2">histidine kinase</fullName>
        <ecNumber evidence="2">2.7.13.3</ecNumber>
    </recommendedName>
</protein>
<feature type="domain" description="PAC" evidence="14">
    <location>
        <begin position="195"/>
        <end position="247"/>
    </location>
</feature>
<dbReference type="AlphaFoldDB" id="A0A170AHU6"/>
<dbReference type="InterPro" id="IPR001610">
    <property type="entry name" value="PAC"/>
</dbReference>
<dbReference type="Pfam" id="PF08448">
    <property type="entry name" value="PAS_4"/>
    <property type="match status" value="1"/>
</dbReference>
<dbReference type="InterPro" id="IPR035965">
    <property type="entry name" value="PAS-like_dom_sf"/>
</dbReference>
<dbReference type="InterPro" id="IPR005467">
    <property type="entry name" value="His_kinase_dom"/>
</dbReference>
<evidence type="ECO:0000256" key="4">
    <source>
        <dbReference type="ARBA" id="ARBA00022679"/>
    </source>
</evidence>
<evidence type="ECO:0000256" key="2">
    <source>
        <dbReference type="ARBA" id="ARBA00012438"/>
    </source>
</evidence>
<dbReference type="PROSITE" id="PS50112">
    <property type="entry name" value="PAS"/>
    <property type="match status" value="2"/>
</dbReference>
<evidence type="ECO:0000256" key="10">
    <source>
        <dbReference type="SAM" id="MobiDB-lite"/>
    </source>
</evidence>
<dbReference type="RefSeq" id="WP_066083999.1">
    <property type="nucleotide sequence ID" value="NZ_CP017476.1"/>
</dbReference>
<dbReference type="KEGG" id="hyl:LPB072_15645"/>
<dbReference type="PRINTS" id="PR00344">
    <property type="entry name" value="BCTRLSENSOR"/>
</dbReference>
<dbReference type="GO" id="GO:0000155">
    <property type="term" value="F:phosphorelay sensor kinase activity"/>
    <property type="evidence" value="ECO:0007669"/>
    <property type="project" value="InterPro"/>
</dbReference>
<dbReference type="InterPro" id="IPR013656">
    <property type="entry name" value="PAS_4"/>
</dbReference>
<evidence type="ECO:0000259" key="13">
    <source>
        <dbReference type="PROSITE" id="PS50112"/>
    </source>
</evidence>
<evidence type="ECO:0000256" key="5">
    <source>
        <dbReference type="ARBA" id="ARBA00022741"/>
    </source>
</evidence>